<accession>A0ABV6GNW7</accession>
<sequence length="51" mass="5550">MKRGERMGVPIVAATAMNAHLAMKTSACFAGCCQAELFSILAQKYYKKPVL</sequence>
<keyword evidence="2" id="KW-1185">Reference proteome</keyword>
<dbReference type="Proteomes" id="UP001589785">
    <property type="component" value="Unassembled WGS sequence"/>
</dbReference>
<organism evidence="1 2">
    <name type="scientific">Geobacillus jurassicus</name>
    <dbReference type="NCBI Taxonomy" id="235932"/>
    <lineage>
        <taxon>Bacteria</taxon>
        <taxon>Bacillati</taxon>
        <taxon>Bacillota</taxon>
        <taxon>Bacilli</taxon>
        <taxon>Bacillales</taxon>
        <taxon>Anoxybacillaceae</taxon>
        <taxon>Geobacillus</taxon>
    </lineage>
</organism>
<dbReference type="EMBL" id="JBHLVN010000001">
    <property type="protein sequence ID" value="MFC0295886.1"/>
    <property type="molecule type" value="Genomic_DNA"/>
</dbReference>
<gene>
    <name evidence="1" type="ORF">ACFFHQ_00045</name>
</gene>
<evidence type="ECO:0000313" key="1">
    <source>
        <dbReference type="EMBL" id="MFC0295886.1"/>
    </source>
</evidence>
<evidence type="ECO:0000313" key="2">
    <source>
        <dbReference type="Proteomes" id="UP001589785"/>
    </source>
</evidence>
<protein>
    <submittedName>
        <fullName evidence="1">Uncharacterized protein</fullName>
    </submittedName>
</protein>
<proteinExistence type="predicted"/>
<comment type="caution">
    <text evidence="1">The sequence shown here is derived from an EMBL/GenBank/DDBJ whole genome shotgun (WGS) entry which is preliminary data.</text>
</comment>
<name>A0ABV6GNW7_9BACL</name>
<reference evidence="1 2" key="1">
    <citation type="submission" date="2024-09" db="EMBL/GenBank/DDBJ databases">
        <authorList>
            <person name="Sun Q."/>
            <person name="Mori K."/>
        </authorList>
    </citation>
    <scope>NUCLEOTIDE SEQUENCE [LARGE SCALE GENOMIC DNA]</scope>
    <source>
        <strain evidence="1 2">CCM 7224</strain>
    </source>
</reference>
<dbReference type="RefSeq" id="WP_157068341.1">
    <property type="nucleotide sequence ID" value="NZ_JBHLVN010000001.1"/>
</dbReference>